<feature type="region of interest" description="Disordered" evidence="2">
    <location>
        <begin position="346"/>
        <end position="370"/>
    </location>
</feature>
<dbReference type="Proteomes" id="UP000639606">
    <property type="component" value="Unassembled WGS sequence"/>
</dbReference>
<feature type="domain" description="Gfo/Idh/MocA-like oxidoreductase N-terminal" evidence="3">
    <location>
        <begin position="9"/>
        <end position="123"/>
    </location>
</feature>
<dbReference type="EMBL" id="BMRG01000017">
    <property type="protein sequence ID" value="GGP77867.1"/>
    <property type="molecule type" value="Genomic_DNA"/>
</dbReference>
<dbReference type="Pfam" id="PF01408">
    <property type="entry name" value="GFO_IDH_MocA"/>
    <property type="match status" value="1"/>
</dbReference>
<accession>A0A918ASH4</accession>
<organism evidence="5 6">
    <name type="scientific">Saccharothrix coeruleofusca</name>
    <dbReference type="NCBI Taxonomy" id="33919"/>
    <lineage>
        <taxon>Bacteria</taxon>
        <taxon>Bacillati</taxon>
        <taxon>Actinomycetota</taxon>
        <taxon>Actinomycetes</taxon>
        <taxon>Pseudonocardiales</taxon>
        <taxon>Pseudonocardiaceae</taxon>
        <taxon>Saccharothrix</taxon>
    </lineage>
</organism>
<dbReference type="SUPFAM" id="SSF51735">
    <property type="entry name" value="NAD(P)-binding Rossmann-fold domains"/>
    <property type="match status" value="1"/>
</dbReference>
<evidence type="ECO:0000256" key="1">
    <source>
        <dbReference type="ARBA" id="ARBA00023002"/>
    </source>
</evidence>
<dbReference type="AlphaFoldDB" id="A0A918ASH4"/>
<dbReference type="Gene3D" id="3.40.50.720">
    <property type="entry name" value="NAD(P)-binding Rossmann-like Domain"/>
    <property type="match status" value="1"/>
</dbReference>
<dbReference type="PANTHER" id="PTHR43818">
    <property type="entry name" value="BCDNA.GH03377"/>
    <property type="match status" value="1"/>
</dbReference>
<proteinExistence type="predicted"/>
<dbReference type="InterPro" id="IPR050463">
    <property type="entry name" value="Gfo/Idh/MocA_oxidrdct_glycsds"/>
</dbReference>
<dbReference type="InterPro" id="IPR055170">
    <property type="entry name" value="GFO_IDH_MocA-like_dom"/>
</dbReference>
<evidence type="ECO:0000313" key="5">
    <source>
        <dbReference type="EMBL" id="GGP77867.1"/>
    </source>
</evidence>
<dbReference type="SUPFAM" id="SSF55347">
    <property type="entry name" value="Glyceraldehyde-3-phosphate dehydrogenase-like, C-terminal domain"/>
    <property type="match status" value="1"/>
</dbReference>
<reference evidence="5" key="1">
    <citation type="journal article" date="2014" name="Int. J. Syst. Evol. Microbiol.">
        <title>Complete genome sequence of Corynebacterium casei LMG S-19264T (=DSM 44701T), isolated from a smear-ripened cheese.</title>
        <authorList>
            <consortium name="US DOE Joint Genome Institute (JGI-PGF)"/>
            <person name="Walter F."/>
            <person name="Albersmeier A."/>
            <person name="Kalinowski J."/>
            <person name="Ruckert C."/>
        </authorList>
    </citation>
    <scope>NUCLEOTIDE SEQUENCE</scope>
    <source>
        <strain evidence="5">JCM 3313</strain>
    </source>
</reference>
<dbReference type="Pfam" id="PF22725">
    <property type="entry name" value="GFO_IDH_MocA_C3"/>
    <property type="match status" value="1"/>
</dbReference>
<dbReference type="Gene3D" id="3.30.360.10">
    <property type="entry name" value="Dihydrodipicolinate Reductase, domain 2"/>
    <property type="match status" value="1"/>
</dbReference>
<dbReference type="InterPro" id="IPR036291">
    <property type="entry name" value="NAD(P)-bd_dom_sf"/>
</dbReference>
<name>A0A918ASH4_9PSEU</name>
<evidence type="ECO:0000256" key="2">
    <source>
        <dbReference type="SAM" id="MobiDB-lite"/>
    </source>
</evidence>
<comment type="caution">
    <text evidence="5">The sequence shown here is derived from an EMBL/GenBank/DDBJ whole genome shotgun (WGS) entry which is preliminary data.</text>
</comment>
<dbReference type="GO" id="GO:0000166">
    <property type="term" value="F:nucleotide binding"/>
    <property type="evidence" value="ECO:0007669"/>
    <property type="project" value="InterPro"/>
</dbReference>
<protein>
    <submittedName>
        <fullName evidence="5">Oxidoreductase</fullName>
    </submittedName>
</protein>
<feature type="domain" description="GFO/IDH/MocA-like oxidoreductase" evidence="4">
    <location>
        <begin position="134"/>
        <end position="268"/>
    </location>
</feature>
<keyword evidence="6" id="KW-1185">Reference proteome</keyword>
<sequence>MTARSGPVGVGVIGAGTISTTYLENLTSFPDLRVLAVADLDRERAAAQAAAHGVPRSCDVAELLADPEVELVVNLTIPAAHAEIGVAALEAGKHVWSEKPLALDRPTGRALLDLARARGLRVACAPDTVLGSGWQTARRALEADRIGTPRTALALFQTAGPESWHPAPEFLYQAGGGPLLDMGPYYLTALVGLFGPIGRVTAAGGRARETRVIGSGPRAGAEFAVTVPTTVTALVEFTGGGCAQVLFSFDSALHRVGFVEVSGTRGTAVLPDPNGFGGPTRLHLPDRAEPEVLEARGHSASRGTGALDLARAIRSGEPERASGELAYHVLDAMLAVEESITRGQPVEVASTADVPPPLPPDWDPRASSLW</sequence>
<reference evidence="5" key="2">
    <citation type="submission" date="2020-09" db="EMBL/GenBank/DDBJ databases">
        <authorList>
            <person name="Sun Q."/>
            <person name="Ohkuma M."/>
        </authorList>
    </citation>
    <scope>NUCLEOTIDE SEQUENCE</scope>
    <source>
        <strain evidence="5">JCM 3313</strain>
    </source>
</reference>
<dbReference type="RefSeq" id="WP_189226644.1">
    <property type="nucleotide sequence ID" value="NZ_BMRG01000017.1"/>
</dbReference>
<evidence type="ECO:0000259" key="4">
    <source>
        <dbReference type="Pfam" id="PF22725"/>
    </source>
</evidence>
<evidence type="ECO:0000259" key="3">
    <source>
        <dbReference type="Pfam" id="PF01408"/>
    </source>
</evidence>
<dbReference type="PANTHER" id="PTHR43818:SF11">
    <property type="entry name" value="BCDNA.GH03377"/>
    <property type="match status" value="1"/>
</dbReference>
<keyword evidence="1" id="KW-0560">Oxidoreductase</keyword>
<gene>
    <name evidence="5" type="ORF">GCM10010185_59680</name>
</gene>
<dbReference type="GO" id="GO:0016491">
    <property type="term" value="F:oxidoreductase activity"/>
    <property type="evidence" value="ECO:0007669"/>
    <property type="project" value="UniProtKB-KW"/>
</dbReference>
<evidence type="ECO:0000313" key="6">
    <source>
        <dbReference type="Proteomes" id="UP000639606"/>
    </source>
</evidence>
<dbReference type="InterPro" id="IPR000683">
    <property type="entry name" value="Gfo/Idh/MocA-like_OxRdtase_N"/>
</dbReference>